<dbReference type="GO" id="GO:0030368">
    <property type="term" value="F:interleukin-17 receptor activity"/>
    <property type="evidence" value="ECO:0007669"/>
    <property type="project" value="InterPro"/>
</dbReference>
<dbReference type="EMBL" id="CAAKNF010000196">
    <property type="protein sequence ID" value="VIO85990.1"/>
    <property type="molecule type" value="Genomic_DNA"/>
</dbReference>
<feature type="region of interest" description="Disordered" evidence="9">
    <location>
        <begin position="719"/>
        <end position="756"/>
    </location>
</feature>
<feature type="domain" description="SEFIR" evidence="12">
    <location>
        <begin position="436"/>
        <end position="578"/>
    </location>
</feature>
<accession>A0A5S6PTU5</accession>
<dbReference type="GeneID" id="66060071"/>
<dbReference type="STRING" id="6279.A0A5S6PTU5"/>
<evidence type="ECO:0000256" key="4">
    <source>
        <dbReference type="ARBA" id="ARBA00022729"/>
    </source>
</evidence>
<dbReference type="InterPro" id="IPR057066">
    <property type="entry name" value="Ig_ILCR1"/>
</dbReference>
<evidence type="ECO:0000256" key="10">
    <source>
        <dbReference type="SAM" id="Phobius"/>
    </source>
</evidence>
<evidence type="ECO:0000313" key="13">
    <source>
        <dbReference type="EMBL" id="VIO85990.1"/>
    </source>
</evidence>
<feature type="compositionally biased region" description="Polar residues" evidence="9">
    <location>
        <begin position="719"/>
        <end position="733"/>
    </location>
</feature>
<keyword evidence="2" id="KW-1003">Cell membrane</keyword>
<evidence type="ECO:0000256" key="8">
    <source>
        <dbReference type="ARBA" id="ARBA00023180"/>
    </source>
</evidence>
<dbReference type="InterPro" id="IPR038683">
    <property type="entry name" value="IL17RA/B_FnIII-like_1_sf"/>
</dbReference>
<dbReference type="KEGG" id="bmy:BM_BM6964"/>
<reference evidence="13" key="2">
    <citation type="submission" date="2019-04" db="EMBL/GenBank/DDBJ databases">
        <authorList>
            <person name="Howe K."/>
            <person name="Paulini M."/>
            <person name="Williams G."/>
        </authorList>
    </citation>
    <scope>NUCLEOTIDE SEQUENCE [LARGE SCALE GENOMIC DNA]</scope>
    <source>
        <strain evidence="13">FR3</strain>
    </source>
</reference>
<reference evidence="15" key="3">
    <citation type="submission" date="2019-12" db="UniProtKB">
        <authorList>
            <consortium name="WormBaseParasite"/>
        </authorList>
    </citation>
    <scope>IDENTIFICATION</scope>
</reference>
<evidence type="ECO:0000313" key="15">
    <source>
        <dbReference type="WBParaSite" id="Bm6964a.1"/>
    </source>
</evidence>
<evidence type="ECO:0000313" key="14">
    <source>
        <dbReference type="Proteomes" id="UP000006672"/>
    </source>
</evidence>
<sequence>MAYCIDVISCVIAIIVLVKSVNIDFNPLFHDNCADYNHKDFTCTVRSVKCDDRNITINENNDNIGRVTNTTITYAHDIRVEPFARVVTRYAQQTYQLSVDISWQLPPNNFTSLLLGFILEIKDASSNRSCFYFDISNSNWNSNLIANVPRFHFASESLFEFNETYDIKLISLSKRKDHTRILRKHVLMPHHPDYYNDTITEHDCKRTSNLQASRWTGGFRRILVHPLARTIQVEFVGAPPHYCFEGYEVRLKDESGLELLHSAVVPVELMYMEYFGNQTILFGQYNFTDLEVDQYFMPSVIPIERSRDGRCLCPVLSTSPFDNRMVCSCIAADWHKVRIQRVKKPLIIVPGLEQNATLIFRAKQSASGYIWTIILVSMLLIISLMIFFLLYVLYLYHVRRRLANKAIRIRFVTDRPHSTTLPISSNIHTPLIRIARLNILLIYSHDSLLHDKCVLFFAEYLRNVFNFDVHLDVWDITEIERNLLDYITVSILNADKVIIINSEGAYYHYRCKIQHEYRIERKDPEPLDGLFDKQIDQALLHSSVISVRFKYTLPLFVLPPLNCSLQYIIPDSTAALISNLINSDAKNDLRITVYNSVYAKLIDVVTETSKMLENDSNWFINTHWRVARSVTIDKQNQISISHSTDKLIEESENNDERKLSILTQSKILSELPDDGNGSVAVASSEILPESENLADVIQIQITATADNNVNEAHNITDQFDQSNNFPITDGSNLSKKKISSDGHDSGFISGKDITNT</sequence>
<accession>A0A4E9EQ06</accession>
<name>A0A4E9EQ06_BRUMA</name>
<dbReference type="AlphaFoldDB" id="A0A4E9EQ06"/>
<reference evidence="14" key="1">
    <citation type="journal article" date="2007" name="Science">
        <title>Draft genome of the filarial nematode parasite Brugia malayi.</title>
        <authorList>
            <person name="Ghedin E."/>
            <person name="Wang S."/>
            <person name="Spiro D."/>
            <person name="Caler E."/>
            <person name="Zhao Q."/>
            <person name="Crabtree J."/>
            <person name="Allen J.E."/>
            <person name="Delcher A.L."/>
            <person name="Guiliano D.B."/>
            <person name="Miranda-Saavedra D."/>
            <person name="Angiuoli S.V."/>
            <person name="Creasy T."/>
            <person name="Amedeo P."/>
            <person name="Haas B."/>
            <person name="El-Sayed N.M."/>
            <person name="Wortman J.R."/>
            <person name="Feldblyum T."/>
            <person name="Tallon L."/>
            <person name="Schatz M."/>
            <person name="Shumway M."/>
            <person name="Koo H."/>
            <person name="Salzberg S.L."/>
            <person name="Schobel S."/>
            <person name="Pertea M."/>
            <person name="Pop M."/>
            <person name="White O."/>
            <person name="Barton G.J."/>
            <person name="Carlow C.K."/>
            <person name="Crawford M.J."/>
            <person name="Daub J."/>
            <person name="Dimmic M.W."/>
            <person name="Estes C.F."/>
            <person name="Foster J.M."/>
            <person name="Ganatra M."/>
            <person name="Gregory W.F."/>
            <person name="Johnson N.M."/>
            <person name="Jin J."/>
            <person name="Komuniecki R."/>
            <person name="Korf I."/>
            <person name="Kumar S."/>
            <person name="Laney S."/>
            <person name="Li B.W."/>
            <person name="Li W."/>
            <person name="Lindblom T.H."/>
            <person name="Lustigman S."/>
            <person name="Ma D."/>
            <person name="Maina C.V."/>
            <person name="Martin D.M."/>
            <person name="McCarter J.P."/>
            <person name="McReynolds L."/>
            <person name="Mitreva M."/>
            <person name="Nutman T.B."/>
            <person name="Parkinson J."/>
            <person name="Peregrin-Alvarez J.M."/>
            <person name="Poole C."/>
            <person name="Ren Q."/>
            <person name="Saunders L."/>
            <person name="Sluder A.E."/>
            <person name="Smith K."/>
            <person name="Stanke M."/>
            <person name="Unnasch T.R."/>
            <person name="Ware J."/>
            <person name="Wei A.D."/>
            <person name="Weil G."/>
            <person name="Williams D.J."/>
            <person name="Zhang Y."/>
            <person name="Williams S.A."/>
            <person name="Fraser-Liggett C."/>
            <person name="Slatko B."/>
            <person name="Blaxter M.L."/>
            <person name="Scott A.L."/>
        </authorList>
    </citation>
    <scope>NUCLEOTIDE SEQUENCE</scope>
    <source>
        <strain evidence="14">FR3</strain>
    </source>
</reference>
<protein>
    <submittedName>
        <fullName evidence="15">SEFIR domain-containing protein</fullName>
    </submittedName>
</protein>
<keyword evidence="7" id="KW-0675">Receptor</keyword>
<evidence type="ECO:0000256" key="6">
    <source>
        <dbReference type="ARBA" id="ARBA00023136"/>
    </source>
</evidence>
<evidence type="ECO:0000256" key="3">
    <source>
        <dbReference type="ARBA" id="ARBA00022692"/>
    </source>
</evidence>
<dbReference type="Pfam" id="PF23608">
    <property type="entry name" value="Ig_ILCR1"/>
    <property type="match status" value="1"/>
</dbReference>
<evidence type="ECO:0000256" key="5">
    <source>
        <dbReference type="ARBA" id="ARBA00022989"/>
    </source>
</evidence>
<dbReference type="InterPro" id="IPR039465">
    <property type="entry name" value="IL-17_rcpt-like"/>
</dbReference>
<dbReference type="PROSITE" id="PS51534">
    <property type="entry name" value="SEFIR"/>
    <property type="match status" value="1"/>
</dbReference>
<dbReference type="Pfam" id="PF08357">
    <property type="entry name" value="SEFIR"/>
    <property type="match status" value="1"/>
</dbReference>
<gene>
    <name evidence="13 15" type="primary">Bma-ilcr-1</name>
    <name evidence="13" type="ORF">BM_BM6964</name>
</gene>
<dbReference type="OrthoDB" id="5915222at2759"/>
<dbReference type="RefSeq" id="XP_042929159.1">
    <property type="nucleotide sequence ID" value="XM_043073225.1"/>
</dbReference>
<dbReference type="PANTHER" id="PTHR15583">
    <property type="entry name" value="INTERLEUKIN-17 RECEPTOR"/>
    <property type="match status" value="1"/>
</dbReference>
<evidence type="ECO:0000256" key="9">
    <source>
        <dbReference type="SAM" id="MobiDB-lite"/>
    </source>
</evidence>
<organism evidence="13">
    <name type="scientific">Brugia malayi</name>
    <name type="common">Filarial nematode worm</name>
    <dbReference type="NCBI Taxonomy" id="6279"/>
    <lineage>
        <taxon>Eukaryota</taxon>
        <taxon>Metazoa</taxon>
        <taxon>Ecdysozoa</taxon>
        <taxon>Nematoda</taxon>
        <taxon>Chromadorea</taxon>
        <taxon>Rhabditida</taxon>
        <taxon>Spirurina</taxon>
        <taxon>Spiruromorpha</taxon>
        <taxon>Filarioidea</taxon>
        <taxon>Onchocercidae</taxon>
        <taxon>Brugia</taxon>
    </lineage>
</organism>
<keyword evidence="5 10" id="KW-1133">Transmembrane helix</keyword>
<dbReference type="CTD" id="66060071"/>
<dbReference type="Pfam" id="PF25519">
    <property type="entry name" value="ILCR1_N"/>
    <property type="match status" value="1"/>
</dbReference>
<keyword evidence="4 11" id="KW-0732">Signal</keyword>
<keyword evidence="8" id="KW-0325">Glycoprotein</keyword>
<proteinExistence type="predicted"/>
<keyword evidence="6 10" id="KW-0472">Membrane</keyword>
<feature type="signal peptide" evidence="11">
    <location>
        <begin position="1"/>
        <end position="20"/>
    </location>
</feature>
<keyword evidence="14" id="KW-1185">Reference proteome</keyword>
<evidence type="ECO:0000256" key="11">
    <source>
        <dbReference type="SAM" id="SignalP"/>
    </source>
</evidence>
<dbReference type="Gene3D" id="2.60.40.2160">
    <property type="entry name" value="Interleukin-17 receptor A/B, fibronectin-III-like domain 1"/>
    <property type="match status" value="1"/>
</dbReference>
<dbReference type="PANTHER" id="PTHR15583:SF20">
    <property type="entry name" value="INTERLEUKIN CYTOKINE RECEPTOR-RELATED PROTEIN 1"/>
    <property type="match status" value="1"/>
</dbReference>
<dbReference type="Gene3D" id="3.40.50.11530">
    <property type="match status" value="1"/>
</dbReference>
<evidence type="ECO:0000256" key="2">
    <source>
        <dbReference type="ARBA" id="ARBA00022475"/>
    </source>
</evidence>
<evidence type="ECO:0000256" key="7">
    <source>
        <dbReference type="ARBA" id="ARBA00023170"/>
    </source>
</evidence>
<dbReference type="InterPro" id="IPR013568">
    <property type="entry name" value="SEFIR_dom"/>
</dbReference>
<dbReference type="GO" id="GO:0005886">
    <property type="term" value="C:plasma membrane"/>
    <property type="evidence" value="ECO:0007669"/>
    <property type="project" value="UniProtKB-SubCell"/>
</dbReference>
<feature type="chain" id="PRO_5023830797" evidence="11">
    <location>
        <begin position="21"/>
        <end position="756"/>
    </location>
</feature>
<keyword evidence="3 10" id="KW-0812">Transmembrane</keyword>
<feature type="transmembrane region" description="Helical" evidence="10">
    <location>
        <begin position="369"/>
        <end position="396"/>
    </location>
</feature>
<dbReference type="WBParaSite" id="Bm6964a.1">
    <property type="protein sequence ID" value="Bm6964a.1"/>
    <property type="gene ID" value="WBGene00227225"/>
</dbReference>
<evidence type="ECO:0000256" key="1">
    <source>
        <dbReference type="ARBA" id="ARBA00004251"/>
    </source>
</evidence>
<evidence type="ECO:0000259" key="12">
    <source>
        <dbReference type="PROSITE" id="PS51534"/>
    </source>
</evidence>
<comment type="subcellular location">
    <subcellularLocation>
        <location evidence="1">Cell membrane</location>
        <topology evidence="1">Single-pass type I membrane protein</topology>
    </subcellularLocation>
</comment>
<dbReference type="Proteomes" id="UP000006672">
    <property type="component" value="Unassembled WGS sequence"/>
</dbReference>